<dbReference type="InterPro" id="IPR032789">
    <property type="entry name" value="T2SS-T3SS_pil_N"/>
</dbReference>
<protein>
    <submittedName>
        <fullName evidence="2">Type II secretion system protein D</fullName>
    </submittedName>
</protein>
<dbReference type="PRINTS" id="PR00811">
    <property type="entry name" value="BCTERIALGSPD"/>
</dbReference>
<dbReference type="InterPro" id="IPR001775">
    <property type="entry name" value="GspD/PilQ"/>
</dbReference>
<dbReference type="PROSITE" id="PS50914">
    <property type="entry name" value="BON"/>
    <property type="match status" value="1"/>
</dbReference>
<feature type="domain" description="BON" evidence="1">
    <location>
        <begin position="99"/>
        <end position="169"/>
    </location>
</feature>
<dbReference type="GO" id="GO:0009306">
    <property type="term" value="P:protein secretion"/>
    <property type="evidence" value="ECO:0007669"/>
    <property type="project" value="InterPro"/>
</dbReference>
<reference evidence="2" key="1">
    <citation type="submission" date="2020-09" db="EMBL/GenBank/DDBJ databases">
        <title>A new high-throughput screening method to detect antimicrobial volatiles from metagenomic clone libraries.</title>
        <authorList>
            <person name="Stocker F."/>
            <person name="Obermeier M."/>
            <person name="Resch K."/>
            <person name="Berg G."/>
            <person name="Mueller Bogota C.A."/>
        </authorList>
    </citation>
    <scope>NUCLEOTIDE SEQUENCE</scope>
</reference>
<dbReference type="PANTHER" id="PTHR30332:SF17">
    <property type="entry name" value="TYPE IV PILIATION SYSTEM PROTEIN DR_0774-RELATED"/>
    <property type="match status" value="1"/>
</dbReference>
<dbReference type="AlphaFoldDB" id="A0A7L9QC92"/>
<dbReference type="InterPro" id="IPR004846">
    <property type="entry name" value="T2SS/T3SS_dom"/>
</dbReference>
<dbReference type="InterPro" id="IPR007055">
    <property type="entry name" value="BON_dom"/>
</dbReference>
<evidence type="ECO:0000313" key="2">
    <source>
        <dbReference type="EMBL" id="QOL00408.1"/>
    </source>
</evidence>
<sequence>MKTPAIFVVFLYVAGIMALATEPARAQAVIKPSGAPIDIEVNKGVLISLERNADTVFVANPAIADVQVKSPRIIYLYGKDPGETSVYAVDSEQQVMLSRPVVVKRDVSTLQSALSQLNPGGSLRVSAIDKSLVLTGQVHSPVDAEEVKNLASGFVTDDKQLVNRVTVTGPNQINLRVRIAEVTRTVTKVLGINWETLGRPGNFNLGVATGNPVLGVPASAGSNVISNPYLPSTVGGSVSGTGIFTRNTAAGGTTDSIILGFNAGGASIDSVIDALSSNGLVKILAEPNLTAMTGETASFLAGGEFPIVVPGSLGQVNVQFKQFGVSLAFTPVVLTNGRISLRVRPEVSQISTQGEVEISGISIPALSTRRAETTVELGSGESFAIAGLLQNSATDNLSKLPGLGDLPVLGPLFRSSQFQRNESELVIIVTPYLVRPSDQKLGAPTDGFVTANDADLVLRDLNEKPAATAGAAPASNAPGARGLIGPAGFVLN</sequence>
<evidence type="ECO:0000259" key="1">
    <source>
        <dbReference type="PROSITE" id="PS50914"/>
    </source>
</evidence>
<name>A0A7L9QC92_9ZZZZ</name>
<gene>
    <name evidence="2" type="primary">pulD</name>
</gene>
<dbReference type="Pfam" id="PF00263">
    <property type="entry name" value="Secretin"/>
    <property type="match status" value="1"/>
</dbReference>
<dbReference type="EMBL" id="MW000468">
    <property type="protein sequence ID" value="QOL00408.1"/>
    <property type="molecule type" value="Genomic_DNA"/>
</dbReference>
<organism evidence="2">
    <name type="scientific">uncultured organism</name>
    <dbReference type="NCBI Taxonomy" id="155900"/>
    <lineage>
        <taxon>unclassified sequences</taxon>
        <taxon>environmental samples</taxon>
    </lineage>
</organism>
<dbReference type="Pfam" id="PF13629">
    <property type="entry name" value="T2SS-T3SS_pil_N"/>
    <property type="match status" value="1"/>
</dbReference>
<accession>A0A7L9QC92</accession>
<dbReference type="PANTHER" id="PTHR30332">
    <property type="entry name" value="PROBABLE GENERAL SECRETION PATHWAY PROTEIN D"/>
    <property type="match status" value="1"/>
</dbReference>
<dbReference type="InterPro" id="IPR050810">
    <property type="entry name" value="Bact_Secretion_Sys_Channel"/>
</dbReference>
<proteinExistence type="predicted"/>